<gene>
    <name evidence="1" type="ORF">ACFSSE_15580</name>
</gene>
<dbReference type="EMBL" id="JBHULV010000052">
    <property type="protein sequence ID" value="MFD2733129.1"/>
    <property type="molecule type" value="Genomic_DNA"/>
</dbReference>
<dbReference type="RefSeq" id="WP_379042173.1">
    <property type="nucleotide sequence ID" value="NZ_JBHSKW010000020.1"/>
</dbReference>
<reference evidence="2" key="1">
    <citation type="journal article" date="2019" name="Int. J. Syst. Evol. Microbiol.">
        <title>The Global Catalogue of Microorganisms (GCM) 10K type strain sequencing project: providing services to taxonomists for standard genome sequencing and annotation.</title>
        <authorList>
            <consortium name="The Broad Institute Genomics Platform"/>
            <consortium name="The Broad Institute Genome Sequencing Center for Infectious Disease"/>
            <person name="Wu L."/>
            <person name="Ma J."/>
        </authorList>
    </citation>
    <scope>NUCLEOTIDE SEQUENCE [LARGE SCALE GENOMIC DNA]</scope>
    <source>
        <strain evidence="2">KCTC 42456</strain>
    </source>
</reference>
<comment type="caution">
    <text evidence="1">The sequence shown here is derived from an EMBL/GenBank/DDBJ whole genome shotgun (WGS) entry which is preliminary data.</text>
</comment>
<accession>A0ABW5TVJ3</accession>
<evidence type="ECO:0000313" key="2">
    <source>
        <dbReference type="Proteomes" id="UP001597546"/>
    </source>
</evidence>
<name>A0ABW5TVJ3_9SPHI</name>
<evidence type="ECO:0000313" key="1">
    <source>
        <dbReference type="EMBL" id="MFD2733129.1"/>
    </source>
</evidence>
<organism evidence="1 2">
    <name type="scientific">Pedobacter alpinus</name>
    <dbReference type="NCBI Taxonomy" id="1590643"/>
    <lineage>
        <taxon>Bacteria</taxon>
        <taxon>Pseudomonadati</taxon>
        <taxon>Bacteroidota</taxon>
        <taxon>Sphingobacteriia</taxon>
        <taxon>Sphingobacteriales</taxon>
        <taxon>Sphingobacteriaceae</taxon>
        <taxon>Pedobacter</taxon>
    </lineage>
</organism>
<sequence length="204" mass="23275">MTQYLTKTITALLFFGLKYSYAQTADTVKHKWFIPTSAVLQHAGSIGYFSTGIGYKLNKRGKSTLDLLYGFVPAKFGGDLSLITAKFAWRPFKINVKDWAQIYPVNPGVFLSYHAGGDFDTKWDDDNYPDGYYWWSTALRPHISISTELKLDAKKLVPNLRIKYISLYSEFNTNELYGISYFLNPRDLNITGIFKLGIGTRVTF</sequence>
<dbReference type="Proteomes" id="UP001597546">
    <property type="component" value="Unassembled WGS sequence"/>
</dbReference>
<evidence type="ECO:0008006" key="3">
    <source>
        <dbReference type="Google" id="ProtNLM"/>
    </source>
</evidence>
<protein>
    <recommendedName>
        <fullName evidence="3">Outer membrane protein beta-barrel domain-containing protein</fullName>
    </recommendedName>
</protein>
<proteinExistence type="predicted"/>
<keyword evidence="2" id="KW-1185">Reference proteome</keyword>